<organism evidence="6 7">
    <name type="scientific">Salinimicrobium oceani</name>
    <dbReference type="NCBI Taxonomy" id="2722702"/>
    <lineage>
        <taxon>Bacteria</taxon>
        <taxon>Pseudomonadati</taxon>
        <taxon>Bacteroidota</taxon>
        <taxon>Flavobacteriia</taxon>
        <taxon>Flavobacteriales</taxon>
        <taxon>Flavobacteriaceae</taxon>
        <taxon>Salinimicrobium</taxon>
    </lineage>
</organism>
<dbReference type="Pfam" id="PF25876">
    <property type="entry name" value="HH_MFP_RND"/>
    <property type="match status" value="1"/>
</dbReference>
<evidence type="ECO:0000313" key="7">
    <source>
        <dbReference type="Proteomes" id="UP000703674"/>
    </source>
</evidence>
<reference evidence="6 7" key="1">
    <citation type="submission" date="2020-03" db="EMBL/GenBank/DDBJ databases">
        <title>Salinimicrobium sp. nov, isolated from SCS.</title>
        <authorList>
            <person name="Cao W.R."/>
        </authorList>
    </citation>
    <scope>NUCLEOTIDE SEQUENCE [LARGE SCALE GENOMIC DNA]</scope>
    <source>
        <strain evidence="7">J15B91</strain>
    </source>
</reference>
<evidence type="ECO:0000313" key="6">
    <source>
        <dbReference type="EMBL" id="NJW52486.1"/>
    </source>
</evidence>
<dbReference type="SUPFAM" id="SSF111369">
    <property type="entry name" value="HlyD-like secretion proteins"/>
    <property type="match status" value="1"/>
</dbReference>
<dbReference type="Gene3D" id="1.10.287.470">
    <property type="entry name" value="Helix hairpin bin"/>
    <property type="match status" value="1"/>
</dbReference>
<dbReference type="InterPro" id="IPR058637">
    <property type="entry name" value="YknX-like_C"/>
</dbReference>
<dbReference type="Gene3D" id="2.40.30.170">
    <property type="match status" value="1"/>
</dbReference>
<dbReference type="InterPro" id="IPR058624">
    <property type="entry name" value="MdtA-like_HH"/>
</dbReference>
<dbReference type="NCBIfam" id="TIGR01730">
    <property type="entry name" value="RND_mfp"/>
    <property type="match status" value="1"/>
</dbReference>
<dbReference type="InterPro" id="IPR058625">
    <property type="entry name" value="MdtA-like_BSH"/>
</dbReference>
<dbReference type="Pfam" id="PF25989">
    <property type="entry name" value="YknX_C"/>
    <property type="match status" value="1"/>
</dbReference>
<comment type="caution">
    <text evidence="6">The sequence shown here is derived from an EMBL/GenBank/DDBJ whole genome shotgun (WGS) entry which is preliminary data.</text>
</comment>
<protein>
    <submittedName>
        <fullName evidence="6">Efflux RND transporter periplasmic adaptor subunit</fullName>
    </submittedName>
</protein>
<evidence type="ECO:0000259" key="3">
    <source>
        <dbReference type="Pfam" id="PF25917"/>
    </source>
</evidence>
<evidence type="ECO:0000259" key="2">
    <source>
        <dbReference type="Pfam" id="PF25876"/>
    </source>
</evidence>
<dbReference type="RefSeq" id="WP_168137609.1">
    <property type="nucleotide sequence ID" value="NZ_JAAVJR010000003.1"/>
</dbReference>
<keyword evidence="7" id="KW-1185">Reference proteome</keyword>
<evidence type="ECO:0000259" key="5">
    <source>
        <dbReference type="Pfam" id="PF25989"/>
    </source>
</evidence>
<dbReference type="Proteomes" id="UP000703674">
    <property type="component" value="Unassembled WGS sequence"/>
</dbReference>
<dbReference type="Gene3D" id="2.40.420.20">
    <property type="match status" value="1"/>
</dbReference>
<dbReference type="EMBL" id="JAAVJR010000003">
    <property type="protein sequence ID" value="NJW52486.1"/>
    <property type="molecule type" value="Genomic_DNA"/>
</dbReference>
<feature type="domain" description="CusB-like beta-barrel" evidence="4">
    <location>
        <begin position="202"/>
        <end position="271"/>
    </location>
</feature>
<evidence type="ECO:0000256" key="1">
    <source>
        <dbReference type="ARBA" id="ARBA00009477"/>
    </source>
</evidence>
<evidence type="ECO:0000259" key="4">
    <source>
        <dbReference type="Pfam" id="PF25954"/>
    </source>
</evidence>
<feature type="domain" description="Multidrug resistance protein MdtA-like barrel-sandwich hybrid" evidence="3">
    <location>
        <begin position="67"/>
        <end position="195"/>
    </location>
</feature>
<feature type="domain" description="Multidrug resistance protein MdtA-like alpha-helical hairpin" evidence="2">
    <location>
        <begin position="103"/>
        <end position="164"/>
    </location>
</feature>
<dbReference type="InterPro" id="IPR006143">
    <property type="entry name" value="RND_pump_MFP"/>
</dbReference>
<dbReference type="PANTHER" id="PTHR30469">
    <property type="entry name" value="MULTIDRUG RESISTANCE PROTEIN MDTA"/>
    <property type="match status" value="1"/>
</dbReference>
<dbReference type="InterPro" id="IPR058792">
    <property type="entry name" value="Beta-barrel_RND_2"/>
</dbReference>
<dbReference type="Gene3D" id="2.40.50.100">
    <property type="match status" value="1"/>
</dbReference>
<sequence>MKTKHFIYTFLLVGLVVLIVYRINANNEAKSTAGPRSQGNATVSGMVLVPQNFAENLSLSGSLEANEQVELRSEISGVVEQINFKEGSKVSKGQVLFKVNDLELRAQLAKIRTAEKLAAENERRAQLLLEKEAISQQEYDLALANLQSARAESQLIAAQLAKATVKAPFSGTIGLRYISEGTYITPATSIANLVDLDALKLTFSIPEKYSSQVKIGSEISFTTSGSSEKHLAKIYAIEPGVDVATRSLKMRAVAKNSEGRLIPGTFANVNLPLAAVDDALMVPTESLIPIQNGKKIFVAEGGLAREVEVQTGARTENLVRVISGLKPGDTILTSGVMILKNGAPVKVELRQPVANSRS</sequence>
<proteinExistence type="inferred from homology"/>
<dbReference type="Pfam" id="PF25954">
    <property type="entry name" value="Beta-barrel_RND_2"/>
    <property type="match status" value="1"/>
</dbReference>
<dbReference type="Pfam" id="PF25917">
    <property type="entry name" value="BSH_RND"/>
    <property type="match status" value="1"/>
</dbReference>
<feature type="domain" description="YknX-like C-terminal permuted SH3-like" evidence="5">
    <location>
        <begin position="279"/>
        <end position="347"/>
    </location>
</feature>
<accession>A0ABX1D0V8</accession>
<gene>
    <name evidence="6" type="ORF">HC175_06095</name>
</gene>
<dbReference type="PANTHER" id="PTHR30469:SF36">
    <property type="entry name" value="BLL3903 PROTEIN"/>
    <property type="match status" value="1"/>
</dbReference>
<comment type="similarity">
    <text evidence="1">Belongs to the membrane fusion protein (MFP) (TC 8.A.1) family.</text>
</comment>
<name>A0ABX1D0V8_9FLAO</name>